<dbReference type="EMBL" id="KV878125">
    <property type="protein sequence ID" value="OJI96574.1"/>
    <property type="molecule type" value="Genomic_DNA"/>
</dbReference>
<organism evidence="1 2">
    <name type="scientific">Aspergillus versicolor CBS 583.65</name>
    <dbReference type="NCBI Taxonomy" id="1036611"/>
    <lineage>
        <taxon>Eukaryota</taxon>
        <taxon>Fungi</taxon>
        <taxon>Dikarya</taxon>
        <taxon>Ascomycota</taxon>
        <taxon>Pezizomycotina</taxon>
        <taxon>Eurotiomycetes</taxon>
        <taxon>Eurotiomycetidae</taxon>
        <taxon>Eurotiales</taxon>
        <taxon>Aspergillaceae</taxon>
        <taxon>Aspergillus</taxon>
        <taxon>Aspergillus subgen. Nidulantes</taxon>
    </lineage>
</organism>
<dbReference type="AlphaFoldDB" id="A0A1L9P552"/>
<dbReference type="PROSITE" id="PS51257">
    <property type="entry name" value="PROKAR_LIPOPROTEIN"/>
    <property type="match status" value="1"/>
</dbReference>
<feature type="non-terminal residue" evidence="1">
    <location>
        <position position="95"/>
    </location>
</feature>
<protein>
    <submittedName>
        <fullName evidence="1">Uncharacterized protein</fullName>
    </submittedName>
</protein>
<name>A0A1L9P552_ASPVE</name>
<reference evidence="2" key="1">
    <citation type="journal article" date="2017" name="Genome Biol.">
        <title>Comparative genomics reveals high biological diversity and specific adaptations in the industrially and medically important fungal genus Aspergillus.</title>
        <authorList>
            <person name="de Vries R.P."/>
            <person name="Riley R."/>
            <person name="Wiebenga A."/>
            <person name="Aguilar-Osorio G."/>
            <person name="Amillis S."/>
            <person name="Uchima C.A."/>
            <person name="Anderluh G."/>
            <person name="Asadollahi M."/>
            <person name="Askin M."/>
            <person name="Barry K."/>
            <person name="Battaglia E."/>
            <person name="Bayram O."/>
            <person name="Benocci T."/>
            <person name="Braus-Stromeyer S.A."/>
            <person name="Caldana C."/>
            <person name="Canovas D."/>
            <person name="Cerqueira G.C."/>
            <person name="Chen F."/>
            <person name="Chen W."/>
            <person name="Choi C."/>
            <person name="Clum A."/>
            <person name="Dos Santos R.A."/>
            <person name="Damasio A.R."/>
            <person name="Diallinas G."/>
            <person name="Emri T."/>
            <person name="Fekete E."/>
            <person name="Flipphi M."/>
            <person name="Freyberg S."/>
            <person name="Gallo A."/>
            <person name="Gournas C."/>
            <person name="Habgood R."/>
            <person name="Hainaut M."/>
            <person name="Harispe M.L."/>
            <person name="Henrissat B."/>
            <person name="Hilden K.S."/>
            <person name="Hope R."/>
            <person name="Hossain A."/>
            <person name="Karabika E."/>
            <person name="Karaffa L."/>
            <person name="Karanyi Z."/>
            <person name="Krasevec N."/>
            <person name="Kuo A."/>
            <person name="Kusch H."/>
            <person name="LaButti K."/>
            <person name="Lagendijk E.L."/>
            <person name="Lapidus A."/>
            <person name="Levasseur A."/>
            <person name="Lindquist E."/>
            <person name="Lipzen A."/>
            <person name="Logrieco A.F."/>
            <person name="MacCabe A."/>
            <person name="Maekelae M.R."/>
            <person name="Malavazi I."/>
            <person name="Melin P."/>
            <person name="Meyer V."/>
            <person name="Mielnichuk N."/>
            <person name="Miskei M."/>
            <person name="Molnar A.P."/>
            <person name="Mule G."/>
            <person name="Ngan C.Y."/>
            <person name="Orejas M."/>
            <person name="Orosz E."/>
            <person name="Ouedraogo J.P."/>
            <person name="Overkamp K.M."/>
            <person name="Park H.-S."/>
            <person name="Perrone G."/>
            <person name="Piumi F."/>
            <person name="Punt P.J."/>
            <person name="Ram A.F."/>
            <person name="Ramon A."/>
            <person name="Rauscher S."/>
            <person name="Record E."/>
            <person name="Riano-Pachon D.M."/>
            <person name="Robert V."/>
            <person name="Roehrig J."/>
            <person name="Ruller R."/>
            <person name="Salamov A."/>
            <person name="Salih N.S."/>
            <person name="Samson R.A."/>
            <person name="Sandor E."/>
            <person name="Sanguinetti M."/>
            <person name="Schuetze T."/>
            <person name="Sepcic K."/>
            <person name="Shelest E."/>
            <person name="Sherlock G."/>
            <person name="Sophianopoulou V."/>
            <person name="Squina F.M."/>
            <person name="Sun H."/>
            <person name="Susca A."/>
            <person name="Todd R.B."/>
            <person name="Tsang A."/>
            <person name="Unkles S.E."/>
            <person name="van de Wiele N."/>
            <person name="van Rossen-Uffink D."/>
            <person name="Oliveira J.V."/>
            <person name="Vesth T.C."/>
            <person name="Visser J."/>
            <person name="Yu J.-H."/>
            <person name="Zhou M."/>
            <person name="Andersen M.R."/>
            <person name="Archer D.B."/>
            <person name="Baker S.E."/>
            <person name="Benoit I."/>
            <person name="Brakhage A.A."/>
            <person name="Braus G.H."/>
            <person name="Fischer R."/>
            <person name="Frisvad J.C."/>
            <person name="Goldman G.H."/>
            <person name="Houbraken J."/>
            <person name="Oakley B."/>
            <person name="Pocsi I."/>
            <person name="Scazzocchio C."/>
            <person name="Seiboth B."/>
            <person name="vanKuyk P.A."/>
            <person name="Wortman J."/>
            <person name="Dyer P.S."/>
            <person name="Grigoriev I.V."/>
        </authorList>
    </citation>
    <scope>NUCLEOTIDE SEQUENCE [LARGE SCALE GENOMIC DNA]</scope>
    <source>
        <strain evidence="2">CBS 583.65</strain>
    </source>
</reference>
<evidence type="ECO:0000313" key="2">
    <source>
        <dbReference type="Proteomes" id="UP000184073"/>
    </source>
</evidence>
<proteinExistence type="predicted"/>
<dbReference type="Proteomes" id="UP000184073">
    <property type="component" value="Unassembled WGS sequence"/>
</dbReference>
<keyword evidence="2" id="KW-1185">Reference proteome</keyword>
<dbReference type="RefSeq" id="XP_040662337.1">
    <property type="nucleotide sequence ID" value="XM_040811100.1"/>
</dbReference>
<dbReference type="VEuPathDB" id="FungiDB:ASPVEDRAFT_35964"/>
<dbReference type="GeneID" id="63726611"/>
<evidence type="ECO:0000313" key="1">
    <source>
        <dbReference type="EMBL" id="OJI96574.1"/>
    </source>
</evidence>
<accession>A0A1L9P552</accession>
<sequence length="95" mass="10943">MTVNPFKESNSNLRRIYFTLYDEANLLFSSITGCWASAGPKEGCVALEQQLRECMDSHVRIIHLPTPEFWHIPDLYVLHYHGPPWFCSDLSNAES</sequence>
<dbReference type="OrthoDB" id="2210at2759"/>
<gene>
    <name evidence="1" type="ORF">ASPVEDRAFT_35964</name>
</gene>